<proteinExistence type="predicted"/>
<protein>
    <submittedName>
        <fullName evidence="1">Uncharacterized protein</fullName>
    </submittedName>
</protein>
<reference evidence="1 2" key="1">
    <citation type="submission" date="2018-09" db="EMBL/GenBank/DDBJ databases">
        <title>Genome sequencing of strain 6GH32-13.</title>
        <authorList>
            <person name="Weon H.-Y."/>
            <person name="Heo J."/>
            <person name="Kwon S.-W."/>
        </authorList>
    </citation>
    <scope>NUCLEOTIDE SEQUENCE [LARGE SCALE GENOMIC DNA]</scope>
    <source>
        <strain evidence="1 2">5GH32-13</strain>
    </source>
</reference>
<dbReference type="AlphaFoldDB" id="A0A3B7N0Y8"/>
<sequence>MWIRTNEPAYLSGIFEWDIRALEGTNNKVLAMPETYLTSARLHGKIEKRKLFLNSRNLPMLFYLGVGYKLQSPTVP</sequence>
<name>A0A3B7N0Y8_9BACT</name>
<keyword evidence="2" id="KW-1185">Reference proteome</keyword>
<accession>A0A3B7N0Y8</accession>
<organism evidence="1 2">
    <name type="scientific">Paraflavitalea soli</name>
    <dbReference type="NCBI Taxonomy" id="2315862"/>
    <lineage>
        <taxon>Bacteria</taxon>
        <taxon>Pseudomonadati</taxon>
        <taxon>Bacteroidota</taxon>
        <taxon>Chitinophagia</taxon>
        <taxon>Chitinophagales</taxon>
        <taxon>Chitinophagaceae</taxon>
        <taxon>Paraflavitalea</taxon>
    </lineage>
</organism>
<gene>
    <name evidence="1" type="ORF">D3H65_19755</name>
</gene>
<dbReference type="EMBL" id="CP032157">
    <property type="protein sequence ID" value="AXY76081.1"/>
    <property type="molecule type" value="Genomic_DNA"/>
</dbReference>
<dbReference type="KEGG" id="pseg:D3H65_19755"/>
<evidence type="ECO:0000313" key="1">
    <source>
        <dbReference type="EMBL" id="AXY76081.1"/>
    </source>
</evidence>
<dbReference type="Proteomes" id="UP000263900">
    <property type="component" value="Chromosome"/>
</dbReference>
<evidence type="ECO:0000313" key="2">
    <source>
        <dbReference type="Proteomes" id="UP000263900"/>
    </source>
</evidence>